<dbReference type="AlphaFoldDB" id="A0A1J1IAZ9"/>
<keyword evidence="2" id="KW-1185">Reference proteome</keyword>
<accession>A0A1J1IAZ9</accession>
<reference evidence="1 2" key="1">
    <citation type="submission" date="2015-04" db="EMBL/GenBank/DDBJ databases">
        <authorList>
            <person name="Syromyatnikov M.Y."/>
            <person name="Popov V.N."/>
        </authorList>
    </citation>
    <scope>NUCLEOTIDE SEQUENCE [LARGE SCALE GENOMIC DNA]</scope>
</reference>
<proteinExistence type="predicted"/>
<protein>
    <submittedName>
        <fullName evidence="1">CLUMA_CG009572, isoform A</fullName>
    </submittedName>
</protein>
<dbReference type="Proteomes" id="UP000183832">
    <property type="component" value="Unassembled WGS sequence"/>
</dbReference>
<evidence type="ECO:0000313" key="2">
    <source>
        <dbReference type="Proteomes" id="UP000183832"/>
    </source>
</evidence>
<dbReference type="EMBL" id="CVRI01000043">
    <property type="protein sequence ID" value="CRK96142.1"/>
    <property type="molecule type" value="Genomic_DNA"/>
</dbReference>
<evidence type="ECO:0000313" key="1">
    <source>
        <dbReference type="EMBL" id="CRK96142.1"/>
    </source>
</evidence>
<gene>
    <name evidence="1" type="ORF">CLUMA_CG009572</name>
</gene>
<name>A0A1J1IAZ9_9DIPT</name>
<sequence length="109" mass="12907">MSIIHHNDDDDDDDDDEETTCIELSLRNTTLCEDLYYHTLEGIKWGNHHHTHILMPYRSFYFNHPYAVAVCCKCQQMRIPPLAPFRLSDFALNEKVLAWMPQKCCIMKF</sequence>
<organism evidence="1 2">
    <name type="scientific">Clunio marinus</name>
    <dbReference type="NCBI Taxonomy" id="568069"/>
    <lineage>
        <taxon>Eukaryota</taxon>
        <taxon>Metazoa</taxon>
        <taxon>Ecdysozoa</taxon>
        <taxon>Arthropoda</taxon>
        <taxon>Hexapoda</taxon>
        <taxon>Insecta</taxon>
        <taxon>Pterygota</taxon>
        <taxon>Neoptera</taxon>
        <taxon>Endopterygota</taxon>
        <taxon>Diptera</taxon>
        <taxon>Nematocera</taxon>
        <taxon>Chironomoidea</taxon>
        <taxon>Chironomidae</taxon>
        <taxon>Clunio</taxon>
    </lineage>
</organism>